<dbReference type="OrthoDB" id="3579673at2"/>
<dbReference type="Proteomes" id="UP000000657">
    <property type="component" value="Chromosome"/>
</dbReference>
<gene>
    <name evidence="2" type="ordered locus">FRAAL5484</name>
</gene>
<feature type="transmembrane region" description="Helical" evidence="1">
    <location>
        <begin position="80"/>
        <end position="99"/>
    </location>
</feature>
<dbReference type="HOGENOM" id="CLU_066229_0_0_11"/>
<feature type="transmembrane region" description="Helical" evidence="1">
    <location>
        <begin position="120"/>
        <end position="142"/>
    </location>
</feature>
<feature type="transmembrane region" description="Helical" evidence="1">
    <location>
        <begin position="195"/>
        <end position="213"/>
    </location>
</feature>
<protein>
    <recommendedName>
        <fullName evidence="4">Transmembrane transport protein</fullName>
    </recommendedName>
</protein>
<reference evidence="2 3" key="1">
    <citation type="journal article" date="2007" name="Genome Res.">
        <title>Genome characteristics of facultatively symbiotic Frankia sp. strains reflect host range and host plant biogeography.</title>
        <authorList>
            <person name="Normand P."/>
            <person name="Lapierre P."/>
            <person name="Tisa L.S."/>
            <person name="Gogarten J.P."/>
            <person name="Alloisio N."/>
            <person name="Bagnarol E."/>
            <person name="Bassi C.A."/>
            <person name="Berry A.M."/>
            <person name="Bickhart D.M."/>
            <person name="Choisne N."/>
            <person name="Couloux A."/>
            <person name="Cournoyer B."/>
            <person name="Cruveiller S."/>
            <person name="Daubin V."/>
            <person name="Demange N."/>
            <person name="Francino M.P."/>
            <person name="Goltsman E."/>
            <person name="Huang Y."/>
            <person name="Kopp O.R."/>
            <person name="Labarre L."/>
            <person name="Lapidus A."/>
            <person name="Lavire C."/>
            <person name="Marechal J."/>
            <person name="Martinez M."/>
            <person name="Mastronunzio J.E."/>
            <person name="Mullin B.C."/>
            <person name="Niemann J."/>
            <person name="Pujic P."/>
            <person name="Rawnsley T."/>
            <person name="Rouy Z."/>
            <person name="Schenowitz C."/>
            <person name="Sellstedt A."/>
            <person name="Tavares F."/>
            <person name="Tomkins J.P."/>
            <person name="Vallenet D."/>
            <person name="Valverde C."/>
            <person name="Wall L.G."/>
            <person name="Wang Y."/>
            <person name="Medigue C."/>
            <person name="Benson D.R."/>
        </authorList>
    </citation>
    <scope>NUCLEOTIDE SEQUENCE [LARGE SCALE GENOMIC DNA]</scope>
    <source>
        <strain evidence="3">DSM 45986 / CECT 9034 / ACN14a</strain>
    </source>
</reference>
<dbReference type="RefSeq" id="WP_011606569.1">
    <property type="nucleotide sequence ID" value="NC_008278.1"/>
</dbReference>
<keyword evidence="3" id="KW-1185">Reference proteome</keyword>
<feature type="transmembrane region" description="Helical" evidence="1">
    <location>
        <begin position="249"/>
        <end position="271"/>
    </location>
</feature>
<sequence length="279" mass="29848">MTWFAWRQHRGQALWAALTVAALCALMLRVGLHASHTLAPFRAAGCIGRGQDPSELHGSGCAGLEGFGPDFNYAIPLFELGVPLVVAVIGALVGAPLVAREFEQRTHLAAWTQSVPRRRWYTAKVLTAAAVLALTGLIAGLANDRLQRPLTEGGLTSSRWPWFFSVGLAPVGEILLSFALAVAAGAWLRRTLPAVGIALVGFLVLLLCTGRAVQTLTPTSHTTGPRPSVPRDGWIIHGNSSYHPASQFWPLQVTFLITLLVLATGLLAFGWRATRTHGA</sequence>
<dbReference type="EMBL" id="CT573213">
    <property type="protein sequence ID" value="CAJ64117.1"/>
    <property type="molecule type" value="Genomic_DNA"/>
</dbReference>
<dbReference type="eggNOG" id="COG1277">
    <property type="taxonomic scope" value="Bacteria"/>
</dbReference>
<feature type="transmembrane region" description="Helical" evidence="1">
    <location>
        <begin position="162"/>
        <end position="188"/>
    </location>
</feature>
<evidence type="ECO:0000313" key="3">
    <source>
        <dbReference type="Proteomes" id="UP000000657"/>
    </source>
</evidence>
<name>Q0REJ2_FRAAA</name>
<proteinExistence type="predicted"/>
<dbReference type="KEGG" id="fal:FRAAL5484"/>
<dbReference type="AlphaFoldDB" id="Q0REJ2"/>
<keyword evidence="1" id="KW-1133">Transmembrane helix</keyword>
<dbReference type="STRING" id="326424.FRAAL5484"/>
<keyword evidence="1" id="KW-0472">Membrane</keyword>
<dbReference type="GO" id="GO:0140359">
    <property type="term" value="F:ABC-type transporter activity"/>
    <property type="evidence" value="ECO:0007669"/>
    <property type="project" value="InterPro"/>
</dbReference>
<organism evidence="2 3">
    <name type="scientific">Frankia alni (strain DSM 45986 / CECT 9034 / ACN14a)</name>
    <dbReference type="NCBI Taxonomy" id="326424"/>
    <lineage>
        <taxon>Bacteria</taxon>
        <taxon>Bacillati</taxon>
        <taxon>Actinomycetota</taxon>
        <taxon>Actinomycetes</taxon>
        <taxon>Frankiales</taxon>
        <taxon>Frankiaceae</taxon>
        <taxon>Frankia</taxon>
    </lineage>
</organism>
<evidence type="ECO:0000313" key="2">
    <source>
        <dbReference type="EMBL" id="CAJ64117.1"/>
    </source>
</evidence>
<accession>Q0REJ2</accession>
<keyword evidence="1" id="KW-0812">Transmembrane</keyword>
<evidence type="ECO:0000256" key="1">
    <source>
        <dbReference type="SAM" id="Phobius"/>
    </source>
</evidence>
<evidence type="ECO:0008006" key="4">
    <source>
        <dbReference type="Google" id="ProtNLM"/>
    </source>
</evidence>
<dbReference type="GO" id="GO:0005886">
    <property type="term" value="C:plasma membrane"/>
    <property type="evidence" value="ECO:0007669"/>
    <property type="project" value="UniProtKB-SubCell"/>
</dbReference>